<protein>
    <submittedName>
        <fullName evidence="11">Fe(2+) transporter</fullName>
    </submittedName>
</protein>
<dbReference type="PROSITE" id="PS50920">
    <property type="entry name" value="SOLCAR"/>
    <property type="match status" value="1"/>
</dbReference>
<dbReference type="SUPFAM" id="SSF103506">
    <property type="entry name" value="Mitochondrial carrier"/>
    <property type="match status" value="1"/>
</dbReference>
<evidence type="ECO:0000313" key="12">
    <source>
        <dbReference type="Proteomes" id="UP001345691"/>
    </source>
</evidence>
<comment type="similarity">
    <text evidence="2 10">Belongs to the mitochondrial carrier (TC 2.A.29) family.</text>
</comment>
<accession>A0ABR0JFX9</accession>
<evidence type="ECO:0000256" key="6">
    <source>
        <dbReference type="ARBA" id="ARBA00022989"/>
    </source>
</evidence>
<keyword evidence="5" id="KW-0999">Mitochondrion inner membrane</keyword>
<dbReference type="InterPro" id="IPR023395">
    <property type="entry name" value="MCP_dom_sf"/>
</dbReference>
<keyword evidence="8 9" id="KW-0472">Membrane</keyword>
<dbReference type="Gene3D" id="1.50.40.10">
    <property type="entry name" value="Mitochondrial carrier domain"/>
    <property type="match status" value="1"/>
</dbReference>
<gene>
    <name evidence="11" type="primary">MRS4_2</name>
    <name evidence="11" type="ORF">LTR69_004025</name>
</gene>
<reference evidence="11 12" key="1">
    <citation type="submission" date="2023-08" db="EMBL/GenBank/DDBJ databases">
        <title>Black Yeasts Isolated from many extreme environments.</title>
        <authorList>
            <person name="Coleine C."/>
            <person name="Stajich J.E."/>
            <person name="Selbmann L."/>
        </authorList>
    </citation>
    <scope>NUCLEOTIDE SEQUENCE [LARGE SCALE GENOMIC DNA]</scope>
    <source>
        <strain evidence="11 12">CCFEE 6328</strain>
    </source>
</reference>
<dbReference type="PANTHER" id="PTHR45758:SF4">
    <property type="entry name" value="MITOFERRIN-1"/>
    <property type="match status" value="1"/>
</dbReference>
<proteinExistence type="inferred from homology"/>
<comment type="subcellular location">
    <subcellularLocation>
        <location evidence="1">Mitochondrion membrane</location>
        <topology evidence="1">Multi-pass membrane protein</topology>
    </subcellularLocation>
</comment>
<keyword evidence="7" id="KW-0496">Mitochondrion</keyword>
<keyword evidence="3 10" id="KW-0813">Transport</keyword>
<sequence>MTASSSPDAVPGEEFDYEALPPNYGLSHNMLAGAFAGIAEHTVMYPVDLMKTRMQIINPGAGGLYTGLSNAVSTIYRLEGLRTLWRGISSVIIGAGVLQAAGDVRFDNSDIATQVLHMRYISAHTRL</sequence>
<evidence type="ECO:0000256" key="1">
    <source>
        <dbReference type="ARBA" id="ARBA00004225"/>
    </source>
</evidence>
<feature type="repeat" description="Solcar" evidence="9">
    <location>
        <begin position="24"/>
        <end position="112"/>
    </location>
</feature>
<evidence type="ECO:0000256" key="9">
    <source>
        <dbReference type="PROSITE-ProRule" id="PRU00282"/>
    </source>
</evidence>
<keyword evidence="6" id="KW-1133">Transmembrane helix</keyword>
<keyword evidence="4 9" id="KW-0812">Transmembrane</keyword>
<name>A0ABR0JFX9_9EURO</name>
<evidence type="ECO:0000256" key="3">
    <source>
        <dbReference type="ARBA" id="ARBA00022448"/>
    </source>
</evidence>
<evidence type="ECO:0000256" key="8">
    <source>
        <dbReference type="ARBA" id="ARBA00023136"/>
    </source>
</evidence>
<comment type="caution">
    <text evidence="11">The sequence shown here is derived from an EMBL/GenBank/DDBJ whole genome shotgun (WGS) entry which is preliminary data.</text>
</comment>
<dbReference type="Pfam" id="PF00153">
    <property type="entry name" value="Mito_carr"/>
    <property type="match status" value="1"/>
</dbReference>
<evidence type="ECO:0000256" key="10">
    <source>
        <dbReference type="RuleBase" id="RU000488"/>
    </source>
</evidence>
<evidence type="ECO:0000256" key="7">
    <source>
        <dbReference type="ARBA" id="ARBA00023128"/>
    </source>
</evidence>
<evidence type="ECO:0000256" key="5">
    <source>
        <dbReference type="ARBA" id="ARBA00022792"/>
    </source>
</evidence>
<keyword evidence="12" id="KW-1185">Reference proteome</keyword>
<evidence type="ECO:0000313" key="11">
    <source>
        <dbReference type="EMBL" id="KAK5063319.1"/>
    </source>
</evidence>
<dbReference type="EMBL" id="JAVRRF010000007">
    <property type="protein sequence ID" value="KAK5063319.1"/>
    <property type="molecule type" value="Genomic_DNA"/>
</dbReference>
<dbReference type="InterPro" id="IPR018108">
    <property type="entry name" value="MCP_transmembrane"/>
</dbReference>
<evidence type="ECO:0000256" key="4">
    <source>
        <dbReference type="ARBA" id="ARBA00022692"/>
    </source>
</evidence>
<dbReference type="PANTHER" id="PTHR45758">
    <property type="entry name" value="MITOFERRIN-1-RELATED"/>
    <property type="match status" value="1"/>
</dbReference>
<dbReference type="Proteomes" id="UP001345691">
    <property type="component" value="Unassembled WGS sequence"/>
</dbReference>
<evidence type="ECO:0000256" key="2">
    <source>
        <dbReference type="ARBA" id="ARBA00006375"/>
    </source>
</evidence>
<organism evidence="11 12">
    <name type="scientific">Exophiala sideris</name>
    <dbReference type="NCBI Taxonomy" id="1016849"/>
    <lineage>
        <taxon>Eukaryota</taxon>
        <taxon>Fungi</taxon>
        <taxon>Dikarya</taxon>
        <taxon>Ascomycota</taxon>
        <taxon>Pezizomycotina</taxon>
        <taxon>Eurotiomycetes</taxon>
        <taxon>Chaetothyriomycetidae</taxon>
        <taxon>Chaetothyriales</taxon>
        <taxon>Herpotrichiellaceae</taxon>
        <taxon>Exophiala</taxon>
    </lineage>
</organism>